<dbReference type="Pfam" id="PF00908">
    <property type="entry name" value="dTDP_sugar_isom"/>
    <property type="match status" value="1"/>
</dbReference>
<evidence type="ECO:0000313" key="8">
    <source>
        <dbReference type="EMBL" id="RIJ32338.1"/>
    </source>
</evidence>
<name>A0A399RMA0_9PROT</name>
<comment type="catalytic activity">
    <reaction evidence="1 7">
        <text>dTDP-4-dehydro-6-deoxy-alpha-D-glucose = dTDP-4-dehydro-beta-L-rhamnose</text>
        <dbReference type="Rhea" id="RHEA:16969"/>
        <dbReference type="ChEBI" id="CHEBI:57649"/>
        <dbReference type="ChEBI" id="CHEBI:62830"/>
        <dbReference type="EC" id="5.1.3.13"/>
    </reaction>
</comment>
<dbReference type="GO" id="GO:0005829">
    <property type="term" value="C:cytosol"/>
    <property type="evidence" value="ECO:0007669"/>
    <property type="project" value="TreeGrafter"/>
</dbReference>
<dbReference type="GO" id="GO:0008830">
    <property type="term" value="F:dTDP-4-dehydrorhamnose 3,5-epimerase activity"/>
    <property type="evidence" value="ECO:0007669"/>
    <property type="project" value="UniProtKB-UniRule"/>
</dbReference>
<dbReference type="GO" id="GO:0019305">
    <property type="term" value="P:dTDP-rhamnose biosynthetic process"/>
    <property type="evidence" value="ECO:0007669"/>
    <property type="project" value="UniProtKB-UniRule"/>
</dbReference>
<evidence type="ECO:0000256" key="6">
    <source>
        <dbReference type="PIRSR" id="PIRSR600888-3"/>
    </source>
</evidence>
<comment type="caution">
    <text evidence="8">The sequence shown here is derived from an EMBL/GenBank/DDBJ whole genome shotgun (WGS) entry which is preliminary data.</text>
</comment>
<dbReference type="AlphaFoldDB" id="A0A399RMA0"/>
<reference evidence="8 9" key="1">
    <citation type="submission" date="2018-08" db="EMBL/GenBank/DDBJ databases">
        <title>Henriciella mobilis sp. nov., isolated from seawater.</title>
        <authorList>
            <person name="Cheng H."/>
            <person name="Wu Y.-H."/>
            <person name="Xu X.-W."/>
            <person name="Guo L.-L."/>
        </authorList>
    </citation>
    <scope>NUCLEOTIDE SEQUENCE [LARGE SCALE GENOMIC DNA]</scope>
    <source>
        <strain evidence="8 9">JN25</strain>
    </source>
</reference>
<dbReference type="OrthoDB" id="9800680at2"/>
<dbReference type="EMBL" id="QWFX01000005">
    <property type="protein sequence ID" value="RIJ32338.1"/>
    <property type="molecule type" value="Genomic_DNA"/>
</dbReference>
<protein>
    <recommendedName>
        <fullName evidence="4 7">dTDP-4-dehydrorhamnose 3,5-epimerase</fullName>
        <ecNumber evidence="3 7">5.1.3.13</ecNumber>
    </recommendedName>
    <alternativeName>
        <fullName evidence="7">Thymidine diphospho-4-keto-rhamnose 3,5-epimerase</fullName>
    </alternativeName>
</protein>
<dbReference type="Gene3D" id="2.60.120.10">
    <property type="entry name" value="Jelly Rolls"/>
    <property type="match status" value="1"/>
</dbReference>
<gene>
    <name evidence="8" type="primary">rfbC</name>
    <name evidence="8" type="ORF">D1223_00270</name>
</gene>
<dbReference type="InterPro" id="IPR014710">
    <property type="entry name" value="RmlC-like_jellyroll"/>
</dbReference>
<dbReference type="EC" id="5.1.3.13" evidence="3 7"/>
<dbReference type="PANTHER" id="PTHR21047:SF2">
    <property type="entry name" value="THYMIDINE DIPHOSPHO-4-KETO-RHAMNOSE 3,5-EPIMERASE"/>
    <property type="match status" value="1"/>
</dbReference>
<dbReference type="CDD" id="cd00438">
    <property type="entry name" value="cupin_RmlC"/>
    <property type="match status" value="1"/>
</dbReference>
<dbReference type="SUPFAM" id="SSF51182">
    <property type="entry name" value="RmlC-like cupins"/>
    <property type="match status" value="1"/>
</dbReference>
<comment type="pathway">
    <text evidence="7">Carbohydrate biosynthesis; dTDP-L-rhamnose biosynthesis.</text>
</comment>
<sequence length="190" mass="20807">MPIESVETFPISGPALVTVRRSGDERGWFSETWSLRDWEKAGLPAETWVQDNQAFSAAPGTTRGLHFQAPPNAQAKLVQVLRGEIFDAFVDIRKGSPTYGQSASVRLSANAGQLLYVPAGFAHGYQTMATNTLVAYKVTAHYAPESEGGLLWCDTALSIAWPRPDDVVMSGRDFTWPGLAKLETPFTYEP</sequence>
<dbReference type="UniPathway" id="UPA00124"/>
<dbReference type="NCBIfam" id="TIGR01221">
    <property type="entry name" value="rmlC"/>
    <property type="match status" value="1"/>
</dbReference>
<comment type="similarity">
    <text evidence="7">Belongs to the dTDP-4-dehydrorhamnose 3,5-epimerase family.</text>
</comment>
<dbReference type="RefSeq" id="WP_119374419.1">
    <property type="nucleotide sequence ID" value="NZ_QWFX01000005.1"/>
</dbReference>
<feature type="site" description="Participates in a stacking interaction with the thymidine ring of dTDP-4-oxo-6-deoxyglucose" evidence="6">
    <location>
        <position position="142"/>
    </location>
</feature>
<dbReference type="InterPro" id="IPR011051">
    <property type="entry name" value="RmlC_Cupin_sf"/>
</dbReference>
<keyword evidence="7 8" id="KW-0413">Isomerase</keyword>
<accession>A0A399RMA0</accession>
<organism evidence="8 9">
    <name type="scientific">Henriciella mobilis</name>
    <dbReference type="NCBI Taxonomy" id="2305467"/>
    <lineage>
        <taxon>Bacteria</taxon>
        <taxon>Pseudomonadati</taxon>
        <taxon>Pseudomonadota</taxon>
        <taxon>Alphaproteobacteria</taxon>
        <taxon>Hyphomonadales</taxon>
        <taxon>Hyphomonadaceae</taxon>
        <taxon>Henriciella</taxon>
    </lineage>
</organism>
<comment type="subunit">
    <text evidence="7">Homodimer.</text>
</comment>
<dbReference type="InterPro" id="IPR000888">
    <property type="entry name" value="RmlC-like"/>
</dbReference>
<evidence type="ECO:0000256" key="1">
    <source>
        <dbReference type="ARBA" id="ARBA00001298"/>
    </source>
</evidence>
<dbReference type="PANTHER" id="PTHR21047">
    <property type="entry name" value="DTDP-6-DEOXY-D-GLUCOSE-3,5 EPIMERASE"/>
    <property type="match status" value="1"/>
</dbReference>
<evidence type="ECO:0000256" key="2">
    <source>
        <dbReference type="ARBA" id="ARBA00001997"/>
    </source>
</evidence>
<dbReference type="GO" id="GO:0000271">
    <property type="term" value="P:polysaccharide biosynthetic process"/>
    <property type="evidence" value="ECO:0007669"/>
    <property type="project" value="TreeGrafter"/>
</dbReference>
<evidence type="ECO:0000313" key="9">
    <source>
        <dbReference type="Proteomes" id="UP000266385"/>
    </source>
</evidence>
<comment type="function">
    <text evidence="2 7">Catalyzes the epimerization of the C3' and C5'positions of dTDP-6-deoxy-D-xylo-4-hexulose, forming dTDP-6-deoxy-L-lyxo-4-hexulose.</text>
</comment>
<evidence type="ECO:0000256" key="5">
    <source>
        <dbReference type="PIRSR" id="PIRSR600888-1"/>
    </source>
</evidence>
<dbReference type="Proteomes" id="UP000266385">
    <property type="component" value="Unassembled WGS sequence"/>
</dbReference>
<proteinExistence type="inferred from homology"/>
<evidence type="ECO:0000256" key="4">
    <source>
        <dbReference type="ARBA" id="ARBA00019595"/>
    </source>
</evidence>
<evidence type="ECO:0000256" key="3">
    <source>
        <dbReference type="ARBA" id="ARBA00012098"/>
    </source>
</evidence>
<evidence type="ECO:0000256" key="7">
    <source>
        <dbReference type="RuleBase" id="RU364069"/>
    </source>
</evidence>
<keyword evidence="9" id="KW-1185">Reference proteome</keyword>
<feature type="active site" description="Proton acceptor" evidence="5">
    <location>
        <position position="66"/>
    </location>
</feature>
<feature type="active site" description="Proton donor" evidence="5">
    <location>
        <position position="136"/>
    </location>
</feature>